<keyword evidence="3" id="KW-0964">Secreted</keyword>
<dbReference type="PROSITE" id="PS51275">
    <property type="entry name" value="PEPTIDASE_C26_GGH"/>
    <property type="match status" value="1"/>
</dbReference>
<sequence>MSLLPSLIYFCLLSVFTCASDTPIIGILTQEKYLVEKYLPENDKSFIVASYVKFLESAGARVIPIWIGQDRDYYERVVNYTNGILFPGGGTYFTEDNGYGVAAKQIYHLAIKSNTKGTYYPIFGICLGMQVLFFADVGNDIRIQRSLKYIAVALNFTEGHETSRLFSNAPRQILQILKSKNVTHNLHGFSITVEKLKDLNILGKWRILATNVGEDDKEFISAVEHKDYPIYGVQFHPEKNIYEFKENVGIPHTVDAIKSAQYFANFFVDECRKNNNTFPSEKIEKESLIYNFHPLYTGIQDSLYMQLYGFTKDDYRNHLLL</sequence>
<evidence type="ECO:0000256" key="8">
    <source>
        <dbReference type="SAM" id="SignalP"/>
    </source>
</evidence>
<reference evidence="9" key="1">
    <citation type="submission" date="2022-01" db="EMBL/GenBank/DDBJ databases">
        <authorList>
            <person name="King R."/>
        </authorList>
    </citation>
    <scope>NUCLEOTIDE SEQUENCE</scope>
</reference>
<dbReference type="PANTHER" id="PTHR11315">
    <property type="entry name" value="PROTEASE FAMILY C26 GAMMA-GLUTAMYL HYDROLASE"/>
    <property type="match status" value="1"/>
</dbReference>
<evidence type="ECO:0000256" key="6">
    <source>
        <dbReference type="PIRSR" id="PIRSR615527-1"/>
    </source>
</evidence>
<dbReference type="GO" id="GO:0046900">
    <property type="term" value="P:tetrahydrofolylpolyglutamate metabolic process"/>
    <property type="evidence" value="ECO:0007669"/>
    <property type="project" value="TreeGrafter"/>
</dbReference>
<feature type="signal peptide" evidence="8">
    <location>
        <begin position="1"/>
        <end position="19"/>
    </location>
</feature>
<evidence type="ECO:0000256" key="1">
    <source>
        <dbReference type="ARBA" id="ARBA00004239"/>
    </source>
</evidence>
<keyword evidence="10" id="KW-1185">Reference proteome</keyword>
<dbReference type="EC" id="3.4.19.9" evidence="7"/>
<dbReference type="GO" id="GO:0034722">
    <property type="term" value="F:gamma-glutamyl-peptidase activity"/>
    <property type="evidence" value="ECO:0007669"/>
    <property type="project" value="UniProtKB-UniRule"/>
</dbReference>
<accession>A0A9N9XQM8</accession>
<feature type="chain" id="PRO_5040349215" description="folate gamma-glutamyl hydrolase" evidence="8">
    <location>
        <begin position="20"/>
        <end position="321"/>
    </location>
</feature>
<dbReference type="InterPro" id="IPR015527">
    <property type="entry name" value="Pept_C26_g-glut_hydrolase"/>
</dbReference>
<evidence type="ECO:0000313" key="9">
    <source>
        <dbReference type="EMBL" id="CAG9863654.1"/>
    </source>
</evidence>
<comment type="similarity">
    <text evidence="2">Belongs to the peptidase C26 family.</text>
</comment>
<keyword evidence="4 8" id="KW-0732">Signal</keyword>
<dbReference type="InterPro" id="IPR029062">
    <property type="entry name" value="Class_I_gatase-like"/>
</dbReference>
<dbReference type="SUPFAM" id="SSF52317">
    <property type="entry name" value="Class I glutamine amidotransferase-like"/>
    <property type="match status" value="1"/>
</dbReference>
<evidence type="ECO:0000256" key="4">
    <source>
        <dbReference type="ARBA" id="ARBA00022729"/>
    </source>
</evidence>
<feature type="active site" description="Nucleophile" evidence="6 7">
    <location>
        <position position="126"/>
    </location>
</feature>
<dbReference type="Gene3D" id="3.40.50.880">
    <property type="match status" value="1"/>
</dbReference>
<evidence type="ECO:0000256" key="2">
    <source>
        <dbReference type="ARBA" id="ARBA00011083"/>
    </source>
</evidence>
<dbReference type="PROSITE" id="PS51273">
    <property type="entry name" value="GATASE_TYPE_1"/>
    <property type="match status" value="1"/>
</dbReference>
<gene>
    <name evidence="9" type="ORF">PHYEVI_LOCUS9940</name>
</gene>
<feature type="active site" evidence="7">
    <location>
        <position position="236"/>
    </location>
</feature>
<dbReference type="OrthoDB" id="64220at2759"/>
<comment type="catalytic activity">
    <reaction evidence="7">
        <text>(6S)-5,6,7,8-tetrahydrofolyl-(gamma-L-Glu)(n) + (n-1) H2O = (6S)-5,6,7,8-tetrahydrofolate + (n-1) L-glutamate</text>
        <dbReference type="Rhea" id="RHEA:56784"/>
        <dbReference type="Rhea" id="RHEA-COMP:14738"/>
        <dbReference type="ChEBI" id="CHEBI:15377"/>
        <dbReference type="ChEBI" id="CHEBI:29985"/>
        <dbReference type="ChEBI" id="CHEBI:57453"/>
        <dbReference type="ChEBI" id="CHEBI:141005"/>
        <dbReference type="EC" id="3.4.19.9"/>
    </reaction>
</comment>
<dbReference type="PANTHER" id="PTHR11315:SF0">
    <property type="entry name" value="FOLATE GAMMA-GLUTAMYL HYDROLASE"/>
    <property type="match status" value="1"/>
</dbReference>
<dbReference type="GO" id="GO:0005576">
    <property type="term" value="C:extracellular region"/>
    <property type="evidence" value="ECO:0007669"/>
    <property type="project" value="UniProtKB-SubCell"/>
</dbReference>
<proteinExistence type="inferred from homology"/>
<name>A0A9N9XQM8_PHYSR</name>
<dbReference type="GO" id="GO:0005773">
    <property type="term" value="C:vacuole"/>
    <property type="evidence" value="ECO:0007669"/>
    <property type="project" value="TreeGrafter"/>
</dbReference>
<protein>
    <recommendedName>
        <fullName evidence="7">folate gamma-glutamyl hydrolase</fullName>
        <ecNumber evidence="7">3.4.19.9</ecNumber>
    </recommendedName>
</protein>
<evidence type="ECO:0000256" key="3">
    <source>
        <dbReference type="ARBA" id="ARBA00022525"/>
    </source>
</evidence>
<comment type="subcellular location">
    <subcellularLocation>
        <location evidence="1">Secreted</location>
        <location evidence="1">Extracellular space</location>
    </subcellularLocation>
</comment>
<keyword evidence="5 7" id="KW-0378">Hydrolase</keyword>
<evidence type="ECO:0000256" key="7">
    <source>
        <dbReference type="PROSITE-ProRule" id="PRU00607"/>
    </source>
</evidence>
<dbReference type="FunFam" id="3.40.50.880:FF:000024">
    <property type="entry name" value="Folate gamma-glutamyl hydrolase"/>
    <property type="match status" value="1"/>
</dbReference>
<evidence type="ECO:0000256" key="5">
    <source>
        <dbReference type="ARBA" id="ARBA00022801"/>
    </source>
</evidence>
<dbReference type="Pfam" id="PF07722">
    <property type="entry name" value="Peptidase_C26"/>
    <property type="match status" value="1"/>
</dbReference>
<feature type="active site" description="Proton donor" evidence="6">
    <location>
        <position position="236"/>
    </location>
</feature>
<dbReference type="EMBL" id="OU900100">
    <property type="protein sequence ID" value="CAG9863654.1"/>
    <property type="molecule type" value="Genomic_DNA"/>
</dbReference>
<organism evidence="9 10">
    <name type="scientific">Phyllotreta striolata</name>
    <name type="common">Striped flea beetle</name>
    <name type="synonym">Crioceris striolata</name>
    <dbReference type="NCBI Taxonomy" id="444603"/>
    <lineage>
        <taxon>Eukaryota</taxon>
        <taxon>Metazoa</taxon>
        <taxon>Ecdysozoa</taxon>
        <taxon>Arthropoda</taxon>
        <taxon>Hexapoda</taxon>
        <taxon>Insecta</taxon>
        <taxon>Pterygota</taxon>
        <taxon>Neoptera</taxon>
        <taxon>Endopterygota</taxon>
        <taxon>Coleoptera</taxon>
        <taxon>Polyphaga</taxon>
        <taxon>Cucujiformia</taxon>
        <taxon>Chrysomeloidea</taxon>
        <taxon>Chrysomelidae</taxon>
        <taxon>Galerucinae</taxon>
        <taxon>Alticini</taxon>
        <taxon>Phyllotreta</taxon>
    </lineage>
</organism>
<dbReference type="InterPro" id="IPR011697">
    <property type="entry name" value="Peptidase_C26"/>
</dbReference>
<evidence type="ECO:0000313" key="10">
    <source>
        <dbReference type="Proteomes" id="UP001153712"/>
    </source>
</evidence>
<dbReference type="Proteomes" id="UP001153712">
    <property type="component" value="Chromosome 7"/>
</dbReference>
<dbReference type="AlphaFoldDB" id="A0A9N9XQM8"/>